<accession>A0AA88DQU9</accession>
<comment type="caution">
    <text evidence="3">The sequence shown here is derived from an EMBL/GenBank/DDBJ whole genome shotgun (WGS) entry which is preliminary data.</text>
</comment>
<name>A0AA88DQU9_FICCA</name>
<feature type="transmembrane region" description="Helical" evidence="1">
    <location>
        <begin position="65"/>
        <end position="87"/>
    </location>
</feature>
<feature type="transmembrane region" description="Helical" evidence="1">
    <location>
        <begin position="108"/>
        <end position="132"/>
    </location>
</feature>
<keyword evidence="1" id="KW-0472">Membrane</keyword>
<gene>
    <name evidence="3" type="ORF">TIFTF001_028293</name>
</gene>
<proteinExistence type="predicted"/>
<keyword evidence="4" id="KW-1185">Reference proteome</keyword>
<evidence type="ECO:0000256" key="2">
    <source>
        <dbReference type="SAM" id="SignalP"/>
    </source>
</evidence>
<dbReference type="Gramene" id="FCD_00029369-RA">
    <property type="protein sequence ID" value="FCD_00029369-RA:cds"/>
    <property type="gene ID" value="FCD_00029369"/>
</dbReference>
<keyword evidence="1" id="KW-1133">Transmembrane helix</keyword>
<evidence type="ECO:0000313" key="3">
    <source>
        <dbReference type="EMBL" id="GMN59204.1"/>
    </source>
</evidence>
<feature type="signal peptide" evidence="2">
    <location>
        <begin position="1"/>
        <end position="18"/>
    </location>
</feature>
<keyword evidence="2" id="KW-0732">Signal</keyword>
<keyword evidence="1" id="KW-0812">Transmembrane</keyword>
<evidence type="ECO:0000256" key="1">
    <source>
        <dbReference type="SAM" id="Phobius"/>
    </source>
</evidence>
<reference evidence="3" key="1">
    <citation type="submission" date="2023-07" db="EMBL/GenBank/DDBJ databases">
        <title>draft genome sequence of fig (Ficus carica).</title>
        <authorList>
            <person name="Takahashi T."/>
            <person name="Nishimura K."/>
        </authorList>
    </citation>
    <scope>NUCLEOTIDE SEQUENCE</scope>
</reference>
<evidence type="ECO:0000313" key="4">
    <source>
        <dbReference type="Proteomes" id="UP001187192"/>
    </source>
</evidence>
<feature type="chain" id="PRO_5041718978" evidence="2">
    <location>
        <begin position="19"/>
        <end position="138"/>
    </location>
</feature>
<sequence length="138" mass="15750">MGRPTLFLIASMTALVAGVKPHLKLPLQTIKLVVFYHRHHLSYRIERSTARARLGNGKNREVPPLFLSSTQLFSFVIVAAVTIALELRGRREWRGLSLTNGYFEGSALLAIIFYDFYETVKIIITFLSFVFYEIDVVN</sequence>
<dbReference type="EMBL" id="BTGU01000085">
    <property type="protein sequence ID" value="GMN59204.1"/>
    <property type="molecule type" value="Genomic_DNA"/>
</dbReference>
<dbReference type="AlphaFoldDB" id="A0AA88DQU9"/>
<protein>
    <submittedName>
        <fullName evidence="3">Uncharacterized protein</fullName>
    </submittedName>
</protein>
<organism evidence="3 4">
    <name type="scientific">Ficus carica</name>
    <name type="common">Common fig</name>
    <dbReference type="NCBI Taxonomy" id="3494"/>
    <lineage>
        <taxon>Eukaryota</taxon>
        <taxon>Viridiplantae</taxon>
        <taxon>Streptophyta</taxon>
        <taxon>Embryophyta</taxon>
        <taxon>Tracheophyta</taxon>
        <taxon>Spermatophyta</taxon>
        <taxon>Magnoliopsida</taxon>
        <taxon>eudicotyledons</taxon>
        <taxon>Gunneridae</taxon>
        <taxon>Pentapetalae</taxon>
        <taxon>rosids</taxon>
        <taxon>fabids</taxon>
        <taxon>Rosales</taxon>
        <taxon>Moraceae</taxon>
        <taxon>Ficeae</taxon>
        <taxon>Ficus</taxon>
    </lineage>
</organism>
<dbReference type="Proteomes" id="UP001187192">
    <property type="component" value="Unassembled WGS sequence"/>
</dbReference>